<dbReference type="AlphaFoldDB" id="A0A3N2PJC2"/>
<name>A0A3N2PJC2_SODAK</name>
<feature type="transmembrane region" description="Helical" evidence="1">
    <location>
        <begin position="65"/>
        <end position="85"/>
    </location>
</feature>
<evidence type="ECO:0000313" key="2">
    <source>
        <dbReference type="EMBL" id="ROT34627.1"/>
    </source>
</evidence>
<dbReference type="GeneID" id="39579442"/>
<proteinExistence type="predicted"/>
<keyword evidence="1" id="KW-0812">Transmembrane</keyword>
<gene>
    <name evidence="2" type="ORF">SODALDRAFT_329492</name>
</gene>
<keyword evidence="1" id="KW-1133">Transmembrane helix</keyword>
<organism evidence="2 3">
    <name type="scientific">Sodiomyces alkalinus (strain CBS 110278 / VKM F-3762 / F11)</name>
    <name type="common">Alkaliphilic filamentous fungus</name>
    <dbReference type="NCBI Taxonomy" id="1314773"/>
    <lineage>
        <taxon>Eukaryota</taxon>
        <taxon>Fungi</taxon>
        <taxon>Dikarya</taxon>
        <taxon>Ascomycota</taxon>
        <taxon>Pezizomycotina</taxon>
        <taxon>Sordariomycetes</taxon>
        <taxon>Hypocreomycetidae</taxon>
        <taxon>Glomerellales</taxon>
        <taxon>Plectosphaerellaceae</taxon>
        <taxon>Sodiomyces</taxon>
    </lineage>
</organism>
<reference evidence="2 3" key="1">
    <citation type="journal article" date="2018" name="Mol. Ecol.">
        <title>The obligate alkalophilic soda-lake fungus Sodiomyces alkalinus has shifted to a protein diet.</title>
        <authorList>
            <person name="Grum-Grzhimaylo A.A."/>
            <person name="Falkoski D.L."/>
            <person name="van den Heuvel J."/>
            <person name="Valero-Jimenez C.A."/>
            <person name="Min B."/>
            <person name="Choi I.G."/>
            <person name="Lipzen A."/>
            <person name="Daum C.G."/>
            <person name="Aanen D.K."/>
            <person name="Tsang A."/>
            <person name="Henrissat B."/>
            <person name="Bilanenko E.N."/>
            <person name="de Vries R.P."/>
            <person name="van Kan J.A.L."/>
            <person name="Grigoriev I.V."/>
            <person name="Debets A.J.M."/>
        </authorList>
    </citation>
    <scope>NUCLEOTIDE SEQUENCE [LARGE SCALE GENOMIC DNA]</scope>
    <source>
        <strain evidence="2 3">F11</strain>
    </source>
</reference>
<keyword evidence="3" id="KW-1185">Reference proteome</keyword>
<sequence>MNTSPSNANHQEIQTPRIMLILYPIAGPAHIETHRMESFDMVLRVPSLHASSRQPFWDIQEARGALVLVAWGVFFFFFLCVRWHVD</sequence>
<dbReference type="RefSeq" id="XP_028462433.1">
    <property type="nucleotide sequence ID" value="XM_028610964.1"/>
</dbReference>
<dbReference type="Proteomes" id="UP000272025">
    <property type="component" value="Unassembled WGS sequence"/>
</dbReference>
<accession>A0A3N2PJC2</accession>
<dbReference type="EMBL" id="ML119066">
    <property type="protein sequence ID" value="ROT34627.1"/>
    <property type="molecule type" value="Genomic_DNA"/>
</dbReference>
<evidence type="ECO:0000256" key="1">
    <source>
        <dbReference type="SAM" id="Phobius"/>
    </source>
</evidence>
<protein>
    <submittedName>
        <fullName evidence="2">Uncharacterized protein</fullName>
    </submittedName>
</protein>
<evidence type="ECO:0000313" key="3">
    <source>
        <dbReference type="Proteomes" id="UP000272025"/>
    </source>
</evidence>
<keyword evidence="1" id="KW-0472">Membrane</keyword>